<evidence type="ECO:0000313" key="1">
    <source>
        <dbReference type="EMBL" id="MDC0667738.1"/>
    </source>
</evidence>
<reference evidence="1 2" key="1">
    <citation type="submission" date="2022-11" db="EMBL/GenBank/DDBJ databases">
        <title>Minimal conservation of predation-associated metabolite biosynthetic gene clusters underscores biosynthetic potential of Myxococcota including descriptions for ten novel species: Archangium lansinium sp. nov., Myxococcus landrumus sp. nov., Nannocystis bai.</title>
        <authorList>
            <person name="Ahearne A."/>
            <person name="Stevens C."/>
            <person name="Dowd S."/>
        </authorList>
    </citation>
    <scope>NUCLEOTIDE SEQUENCE [LARGE SCALE GENOMIC DNA]</scope>
    <source>
        <strain evidence="1 2">NCELM</strain>
    </source>
</reference>
<proteinExistence type="predicted"/>
<keyword evidence="2" id="KW-1185">Reference proteome</keyword>
<gene>
    <name evidence="1" type="ORF">POL58_08320</name>
</gene>
<dbReference type="EMBL" id="JAQNDN010000002">
    <property type="protein sequence ID" value="MDC0667738.1"/>
    <property type="molecule type" value="Genomic_DNA"/>
</dbReference>
<organism evidence="1 2">
    <name type="scientific">Nannocystis radixulma</name>
    <dbReference type="NCBI Taxonomy" id="2995305"/>
    <lineage>
        <taxon>Bacteria</taxon>
        <taxon>Pseudomonadati</taxon>
        <taxon>Myxococcota</taxon>
        <taxon>Polyangia</taxon>
        <taxon>Nannocystales</taxon>
        <taxon>Nannocystaceae</taxon>
        <taxon>Nannocystis</taxon>
    </lineage>
</organism>
<comment type="caution">
    <text evidence="1">The sequence shown here is derived from an EMBL/GenBank/DDBJ whole genome shotgun (WGS) entry which is preliminary data.</text>
</comment>
<dbReference type="RefSeq" id="WP_271996054.1">
    <property type="nucleotide sequence ID" value="NZ_JAQNDN010000002.1"/>
</dbReference>
<accession>A0ABT5B0W4</accession>
<protein>
    <submittedName>
        <fullName evidence="1">Uncharacterized protein</fullName>
    </submittedName>
</protein>
<dbReference type="Proteomes" id="UP001217838">
    <property type="component" value="Unassembled WGS sequence"/>
</dbReference>
<sequence>MIEDESGRAPDAGEEDVPRDMSWGSIVVFVVAQRLVGGILRVRRQGIV</sequence>
<evidence type="ECO:0000313" key="2">
    <source>
        <dbReference type="Proteomes" id="UP001217838"/>
    </source>
</evidence>
<name>A0ABT5B0W4_9BACT</name>